<dbReference type="Pfam" id="PF16693">
    <property type="entry name" value="Yop-YscD_ppl_1st"/>
    <property type="match status" value="1"/>
</dbReference>
<keyword evidence="1" id="KW-0812">Transmembrane</keyword>
<comment type="caution">
    <text evidence="7">The sequence shown here is derived from an EMBL/GenBank/DDBJ whole genome shotgun (WGS) entry which is preliminary data.</text>
</comment>
<evidence type="ECO:0000313" key="7">
    <source>
        <dbReference type="EMBL" id="RON67794.1"/>
    </source>
</evidence>
<dbReference type="InterPro" id="IPR012843">
    <property type="entry name" value="YscD"/>
</dbReference>
<dbReference type="Gene3D" id="3.30.1340.30">
    <property type="match status" value="2"/>
</dbReference>
<feature type="domain" description="YscD-like Bon-like" evidence="4">
    <location>
        <begin position="290"/>
        <end position="349"/>
    </location>
</feature>
<sequence length="434" mass="48142">MSWKIRFYSGLNQGVEVPLGEGRVVIGSDPLQADLVLVDEGIAPVHMVLDVDPQGVRLLEWAEGHQPLQEGQPLVGGSVLQALVRQACGPLLWAYCAQERQFFEQLPMAANPQERRTAVPRSYWGGRLMLAVSVLLLVGVVALLGGPWSGGSGGMTGEDPLVALRSFLRDRPFQSVRVGEPQANGSITLTGYLEDNRTRLALQQFLERSALTYRLDVRSMEEIRQGVEFILQKFGYRQVRTINGDQPGWIRLTGELALEDDHWLQIDSLLKADVPGLLGVENRVRLAGSHLKRLDQMLADFGLQTALAYQDKGERIEMRGQLDEAQLNQFYKLQREFRQEFGARPALDLLSRNKRASTDELEFAVRSVSLGKLPYVVLGDGQKYPVDASTPQGVRVLAINADAVIVSRGKQQFIINLKGEPFNDDGFGGASVRR</sequence>
<name>A0A423LHJ8_PSEFL</name>
<dbReference type="InterPro" id="IPR032030">
    <property type="entry name" value="YscD_cytoplasmic_dom"/>
</dbReference>
<dbReference type="EMBL" id="MOBU01000009">
    <property type="protein sequence ID" value="RON67794.1"/>
    <property type="molecule type" value="Genomic_DNA"/>
</dbReference>
<dbReference type="InterPro" id="IPR032034">
    <property type="entry name" value="YscD_ppl_1st"/>
</dbReference>
<dbReference type="InterPro" id="IPR053947">
    <property type="entry name" value="YscD_ppl__2nd"/>
</dbReference>
<evidence type="ECO:0000259" key="6">
    <source>
        <dbReference type="Pfam" id="PF23893"/>
    </source>
</evidence>
<dbReference type="InterPro" id="IPR008984">
    <property type="entry name" value="SMAD_FHA_dom_sf"/>
</dbReference>
<protein>
    <submittedName>
        <fullName evidence="7">EscD/YscD/HrpQ family type III secretion system inner membrane ring protein</fullName>
    </submittedName>
</protein>
<evidence type="ECO:0000313" key="8">
    <source>
        <dbReference type="Proteomes" id="UP000285757"/>
    </source>
</evidence>
<feature type="transmembrane region" description="Helical" evidence="1">
    <location>
        <begin position="128"/>
        <end position="148"/>
    </location>
</feature>
<evidence type="ECO:0000259" key="5">
    <source>
        <dbReference type="Pfam" id="PF21937"/>
    </source>
</evidence>
<gene>
    <name evidence="7" type="ORF">BK671_12660</name>
</gene>
<dbReference type="NCBIfam" id="TIGR02500">
    <property type="entry name" value="type_III_yscD"/>
    <property type="match status" value="1"/>
</dbReference>
<evidence type="ECO:0000259" key="4">
    <source>
        <dbReference type="Pfam" id="PF21934"/>
    </source>
</evidence>
<dbReference type="Proteomes" id="UP000285757">
    <property type="component" value="Unassembled WGS sequence"/>
</dbReference>
<dbReference type="Gene3D" id="2.60.200.20">
    <property type="match status" value="1"/>
</dbReference>
<dbReference type="Pfam" id="PF21934">
    <property type="entry name" value="Yop-YscD_ppl_3rd"/>
    <property type="match status" value="1"/>
</dbReference>
<dbReference type="AlphaFoldDB" id="A0A423LHJ8"/>
<proteinExistence type="predicted"/>
<feature type="domain" description="YscD-like Bon-like" evidence="2">
    <location>
        <begin position="159"/>
        <end position="219"/>
    </location>
</feature>
<keyword evidence="1" id="KW-0472">Membrane</keyword>
<keyword evidence="1" id="KW-1133">Transmembrane helix</keyword>
<dbReference type="Pfam" id="PF23893">
    <property type="entry name" value="Y4YQ_C"/>
    <property type="match status" value="1"/>
</dbReference>
<dbReference type="InterPro" id="IPR053946">
    <property type="entry name" value="YscD_ppl_3rd"/>
</dbReference>
<feature type="domain" description="YscD-like Bon-like" evidence="5">
    <location>
        <begin position="220"/>
        <end position="285"/>
    </location>
</feature>
<dbReference type="RefSeq" id="WP_123532501.1">
    <property type="nucleotide sequence ID" value="NZ_MOBU01000009.1"/>
</dbReference>
<accession>A0A423LHJ8</accession>
<dbReference type="InterPro" id="IPR057770">
    <property type="entry name" value="YscD/Y4YQ_C"/>
</dbReference>
<dbReference type="SUPFAM" id="SSF49879">
    <property type="entry name" value="SMAD/FHA domain"/>
    <property type="match status" value="1"/>
</dbReference>
<dbReference type="Gene3D" id="3.30.70.1770">
    <property type="match status" value="1"/>
</dbReference>
<reference evidence="7 8" key="1">
    <citation type="submission" date="2016-10" db="EMBL/GenBank/DDBJ databases">
        <title>Comparative genome analysis of multiple Pseudomonas spp. focuses on biocontrol and plant growth promoting traits.</title>
        <authorList>
            <person name="Tao X.-Y."/>
            <person name="Taylor C.G."/>
        </authorList>
    </citation>
    <scope>NUCLEOTIDE SEQUENCE [LARGE SCALE GENOMIC DNA]</scope>
    <source>
        <strain evidence="7 8">24D3</strain>
    </source>
</reference>
<feature type="domain" description="YscD cytoplasmic" evidence="3">
    <location>
        <begin position="6"/>
        <end position="98"/>
    </location>
</feature>
<dbReference type="Pfam" id="PF16697">
    <property type="entry name" value="Yop-YscD_cpl"/>
    <property type="match status" value="1"/>
</dbReference>
<evidence type="ECO:0000259" key="3">
    <source>
        <dbReference type="Pfam" id="PF16697"/>
    </source>
</evidence>
<organism evidence="7 8">
    <name type="scientific">Pseudomonas fluorescens</name>
    <dbReference type="NCBI Taxonomy" id="294"/>
    <lineage>
        <taxon>Bacteria</taxon>
        <taxon>Pseudomonadati</taxon>
        <taxon>Pseudomonadota</taxon>
        <taxon>Gammaproteobacteria</taxon>
        <taxon>Pseudomonadales</taxon>
        <taxon>Pseudomonadaceae</taxon>
        <taxon>Pseudomonas</taxon>
    </lineage>
</organism>
<evidence type="ECO:0000259" key="2">
    <source>
        <dbReference type="Pfam" id="PF16693"/>
    </source>
</evidence>
<dbReference type="Pfam" id="PF21937">
    <property type="entry name" value="Yop-YscD_ppl_2nd"/>
    <property type="match status" value="1"/>
</dbReference>
<feature type="domain" description="YscD/Y4YQ C-terminal" evidence="6">
    <location>
        <begin position="364"/>
        <end position="413"/>
    </location>
</feature>
<evidence type="ECO:0000256" key="1">
    <source>
        <dbReference type="SAM" id="Phobius"/>
    </source>
</evidence>